<proteinExistence type="predicted"/>
<dbReference type="PANTHER" id="PTHR13500:SF0">
    <property type="entry name" value="NUCLEOLAR PRE-RIBOSOMAL-ASSOCIATED PROTEIN 1"/>
    <property type="match status" value="1"/>
</dbReference>
<keyword evidence="3" id="KW-1185">Reference proteome</keyword>
<evidence type="ECO:0000313" key="3">
    <source>
        <dbReference type="Proteomes" id="UP001066276"/>
    </source>
</evidence>
<dbReference type="GO" id="GO:0000466">
    <property type="term" value="P:maturation of 5.8S rRNA from tricistronic rRNA transcript (SSU-rRNA, 5.8S rRNA, LSU-rRNA)"/>
    <property type="evidence" value="ECO:0007669"/>
    <property type="project" value="TreeGrafter"/>
</dbReference>
<dbReference type="GO" id="GO:0005730">
    <property type="term" value="C:nucleolus"/>
    <property type="evidence" value="ECO:0007669"/>
    <property type="project" value="TreeGrafter"/>
</dbReference>
<feature type="domain" description="URB1 C-terminal" evidence="1">
    <location>
        <begin position="66"/>
        <end position="255"/>
    </location>
</feature>
<name>A0AAV7RYD5_PLEWA</name>
<comment type="caution">
    <text evidence="2">The sequence shown here is derived from an EMBL/GenBank/DDBJ whole genome shotgun (WGS) entry which is preliminary data.</text>
</comment>
<dbReference type="InterPro" id="IPR016024">
    <property type="entry name" value="ARM-type_fold"/>
</dbReference>
<sequence>MSKTIAHFPRHRHLHPKEGARMLFTDENVKDFQDLYDPCFLLPLFSELVRPEYLMDCRKFVEVNALGLTVASLSSYDSKIRAATYYVLGSFHSHLDGPGFRDRRQLLYLMDVLKNGISRQNLRLTFPLTLYIAKVAQQCLNPEDHMYIKITKFLLMHQYLDLQKVPDFHKLFFSFDIEHKVEQKWTFRLLADGLQDRYCYELYNNQRIFQVIMSYYNSPLSSGSTQDLIFEILQNAAMITKAAYELIRDHSILTWILHFLNKKFHDNRMLASVITLLSNLWKTILGDRVSEKEAAEKQPKLLPLQIINEFLHVFIKLIECMRTNLELVHLTQFFSSLSSILRYRATVMTAFKQMDRFTLNESVFSTNAILMLLHKWSVIEKDKELQGDLQTLAQK</sequence>
<reference evidence="2" key="1">
    <citation type="journal article" date="2022" name="bioRxiv">
        <title>Sequencing and chromosome-scale assembly of the giantPleurodeles waltlgenome.</title>
        <authorList>
            <person name="Brown T."/>
            <person name="Elewa A."/>
            <person name="Iarovenko S."/>
            <person name="Subramanian E."/>
            <person name="Araus A.J."/>
            <person name="Petzold A."/>
            <person name="Susuki M."/>
            <person name="Suzuki K.-i.T."/>
            <person name="Hayashi T."/>
            <person name="Toyoda A."/>
            <person name="Oliveira C."/>
            <person name="Osipova E."/>
            <person name="Leigh N.D."/>
            <person name="Simon A."/>
            <person name="Yun M.H."/>
        </authorList>
    </citation>
    <scope>NUCLEOTIDE SEQUENCE</scope>
    <source>
        <strain evidence="2">20211129_DDA</strain>
        <tissue evidence="2">Liver</tissue>
    </source>
</reference>
<dbReference type="AlphaFoldDB" id="A0AAV7RYD5"/>
<dbReference type="GO" id="GO:0000463">
    <property type="term" value="P:maturation of LSU-rRNA from tricistronic rRNA transcript (SSU-rRNA, 5.8S rRNA, LSU-rRNA)"/>
    <property type="evidence" value="ECO:0007669"/>
    <property type="project" value="TreeGrafter"/>
</dbReference>
<gene>
    <name evidence="2" type="ORF">NDU88_010226</name>
</gene>
<organism evidence="2 3">
    <name type="scientific">Pleurodeles waltl</name>
    <name type="common">Iberian ribbed newt</name>
    <dbReference type="NCBI Taxonomy" id="8319"/>
    <lineage>
        <taxon>Eukaryota</taxon>
        <taxon>Metazoa</taxon>
        <taxon>Chordata</taxon>
        <taxon>Craniata</taxon>
        <taxon>Vertebrata</taxon>
        <taxon>Euteleostomi</taxon>
        <taxon>Amphibia</taxon>
        <taxon>Batrachia</taxon>
        <taxon>Caudata</taxon>
        <taxon>Salamandroidea</taxon>
        <taxon>Salamandridae</taxon>
        <taxon>Pleurodelinae</taxon>
        <taxon>Pleurodeles</taxon>
    </lineage>
</organism>
<evidence type="ECO:0000259" key="1">
    <source>
        <dbReference type="Pfam" id="PF16201"/>
    </source>
</evidence>
<dbReference type="PANTHER" id="PTHR13500">
    <property type="entry name" value="NUCLEOLAR PRERIBOSOMAL-ASSOCIATED PROTEIN 1"/>
    <property type="match status" value="1"/>
</dbReference>
<dbReference type="Pfam" id="PF16201">
    <property type="entry name" value="NopRA1"/>
    <property type="match status" value="1"/>
</dbReference>
<dbReference type="Proteomes" id="UP001066276">
    <property type="component" value="Chromosome 5"/>
</dbReference>
<dbReference type="SUPFAM" id="SSF48371">
    <property type="entry name" value="ARM repeat"/>
    <property type="match status" value="1"/>
</dbReference>
<dbReference type="InterPro" id="IPR032436">
    <property type="entry name" value="URB1_C"/>
</dbReference>
<dbReference type="InterPro" id="IPR039844">
    <property type="entry name" value="URB1"/>
</dbReference>
<accession>A0AAV7RYD5</accession>
<evidence type="ECO:0000313" key="2">
    <source>
        <dbReference type="EMBL" id="KAJ1157516.1"/>
    </source>
</evidence>
<dbReference type="EMBL" id="JANPWB010000009">
    <property type="protein sequence ID" value="KAJ1157516.1"/>
    <property type="molecule type" value="Genomic_DNA"/>
</dbReference>
<protein>
    <recommendedName>
        <fullName evidence="1">URB1 C-terminal domain-containing protein</fullName>
    </recommendedName>
</protein>